<sequence length="124" mass="14556">MFHPSAKAADLPARIDILEPDEYLRYFMDAHFHWCLNVHFHGGNMEDEKTLSRYLVRQFMDKLRYEVDDPEIPAEGKLKKEDWETQLGKGILEFQVWKDPKFVPTWPDIATAEDSDGDKSERGN</sequence>
<reference evidence="1" key="1">
    <citation type="submission" date="2019-10" db="EMBL/GenBank/DDBJ databases">
        <authorList>
            <person name="Nor Muhammad N."/>
        </authorList>
    </citation>
    <scope>NUCLEOTIDE SEQUENCE</scope>
</reference>
<organism evidence="1">
    <name type="scientific">Ganoderma boninense</name>
    <dbReference type="NCBI Taxonomy" id="34458"/>
    <lineage>
        <taxon>Eukaryota</taxon>
        <taxon>Fungi</taxon>
        <taxon>Dikarya</taxon>
        <taxon>Basidiomycota</taxon>
        <taxon>Agaricomycotina</taxon>
        <taxon>Agaricomycetes</taxon>
        <taxon>Polyporales</taxon>
        <taxon>Polyporaceae</taxon>
        <taxon>Ganoderma</taxon>
    </lineage>
</organism>
<accession>A0A5K1K6F9</accession>
<name>A0A5K1K6F9_9APHY</name>
<proteinExistence type="predicted"/>
<dbReference type="EMBL" id="LR729517">
    <property type="protein sequence ID" value="VWP01613.1"/>
    <property type="molecule type" value="Genomic_DNA"/>
</dbReference>
<dbReference type="AlphaFoldDB" id="A0A5K1K6F9"/>
<gene>
    <name evidence="1" type="primary">I1RPX8</name>
</gene>
<protein>
    <submittedName>
        <fullName evidence="1">Uncharacterized protein</fullName>
    </submittedName>
</protein>
<evidence type="ECO:0000313" key="1">
    <source>
        <dbReference type="EMBL" id="VWP01613.1"/>
    </source>
</evidence>